<dbReference type="AlphaFoldDB" id="B3EU47"/>
<protein>
    <submittedName>
        <fullName evidence="5">Helix-turn-helix-domain containing protein AraC type</fullName>
    </submittedName>
</protein>
<evidence type="ECO:0000313" key="6">
    <source>
        <dbReference type="Proteomes" id="UP000001227"/>
    </source>
</evidence>
<accession>B3EU47</accession>
<dbReference type="STRING" id="452471.Aasi_0009"/>
<evidence type="ECO:0000256" key="1">
    <source>
        <dbReference type="ARBA" id="ARBA00023015"/>
    </source>
</evidence>
<dbReference type="Pfam" id="PF12833">
    <property type="entry name" value="HTH_18"/>
    <property type="match status" value="1"/>
</dbReference>
<keyword evidence="1" id="KW-0805">Transcription regulation</keyword>
<organism evidence="5 6">
    <name type="scientific">Amoebophilus asiaticus (strain 5a2)</name>
    <dbReference type="NCBI Taxonomy" id="452471"/>
    <lineage>
        <taxon>Bacteria</taxon>
        <taxon>Pseudomonadati</taxon>
        <taxon>Bacteroidota</taxon>
        <taxon>Cytophagia</taxon>
        <taxon>Cytophagales</taxon>
        <taxon>Amoebophilaceae</taxon>
        <taxon>Candidatus Amoebophilus</taxon>
    </lineage>
</organism>
<dbReference type="EMBL" id="CP001102">
    <property type="protein sequence ID" value="ACE05466.1"/>
    <property type="molecule type" value="Genomic_DNA"/>
</dbReference>
<keyword evidence="6" id="KW-1185">Reference proteome</keyword>
<dbReference type="InterPro" id="IPR018060">
    <property type="entry name" value="HTH_AraC"/>
</dbReference>
<gene>
    <name evidence="5" type="ordered locus">Aasi_0009</name>
</gene>
<dbReference type="PROSITE" id="PS01124">
    <property type="entry name" value="HTH_ARAC_FAMILY_2"/>
    <property type="match status" value="1"/>
</dbReference>
<keyword evidence="2" id="KW-0238">DNA-binding</keyword>
<dbReference type="SUPFAM" id="SSF46689">
    <property type="entry name" value="Homeodomain-like"/>
    <property type="match status" value="1"/>
</dbReference>
<dbReference type="GO" id="GO:0043565">
    <property type="term" value="F:sequence-specific DNA binding"/>
    <property type="evidence" value="ECO:0007669"/>
    <property type="project" value="InterPro"/>
</dbReference>
<proteinExistence type="predicted"/>
<dbReference type="OrthoDB" id="636258at2"/>
<dbReference type="Gene3D" id="1.10.10.60">
    <property type="entry name" value="Homeodomain-like"/>
    <property type="match status" value="1"/>
</dbReference>
<dbReference type="GO" id="GO:0003700">
    <property type="term" value="F:DNA-binding transcription factor activity"/>
    <property type="evidence" value="ECO:0007669"/>
    <property type="project" value="InterPro"/>
</dbReference>
<dbReference type="PANTHER" id="PTHR43280:SF2">
    <property type="entry name" value="HTH-TYPE TRANSCRIPTIONAL REGULATOR EXSA"/>
    <property type="match status" value="1"/>
</dbReference>
<evidence type="ECO:0000256" key="3">
    <source>
        <dbReference type="ARBA" id="ARBA00023163"/>
    </source>
</evidence>
<reference evidence="5 6" key="1">
    <citation type="journal article" date="2010" name="J. Bacteriol.">
        <title>The genome of the amoeba symbiont 'Candidatus Amoebophilus asiaticus' reveals common mechanisms for host cell interaction among amoeba-associated bacteria.</title>
        <authorList>
            <person name="Schmitz-Esser S."/>
            <person name="Tischler P."/>
            <person name="Arnold R."/>
            <person name="Montanaro J."/>
            <person name="Wagner M."/>
            <person name="Rattei T."/>
            <person name="Horn M."/>
        </authorList>
    </citation>
    <scope>NUCLEOTIDE SEQUENCE [LARGE SCALE GENOMIC DNA]</scope>
    <source>
        <strain evidence="5 6">5a2</strain>
    </source>
</reference>
<dbReference type="SMART" id="SM00342">
    <property type="entry name" value="HTH_ARAC"/>
    <property type="match status" value="1"/>
</dbReference>
<dbReference type="HOGENOM" id="CLU_905329_0_0_10"/>
<sequence>MLSKYHEIIDTLVARFAGANSMKVIQPFSVHPICMLNHVLIRSNGGPLYYAQPGHELVQLLPNEFLLIPARQPVNLAYGKADMLPITGALLMDNYTSYLTPLTQLPMDDATSIGFSYINFDVEVLEYVNLFDILDLPTFTIPTSVNFLKLFEYVLEECYMEKLAKVHALNHATNLLAVEIIRYIYQHRLFVDRLVAKLKYLQDKRILDILKYINKNLNKDLYNKVLAGIANISEDYMGQYFKLAINARPQAYVEHQRMRQALHLLQATSQSIETISREIGLKDTAYFCRRFKNLFGIQASKARNRSFIFSCQLQE</sequence>
<evidence type="ECO:0000259" key="4">
    <source>
        <dbReference type="PROSITE" id="PS01124"/>
    </source>
</evidence>
<dbReference type="Proteomes" id="UP000001227">
    <property type="component" value="Chromosome"/>
</dbReference>
<dbReference type="RefSeq" id="WP_012472238.1">
    <property type="nucleotide sequence ID" value="NC_010830.1"/>
</dbReference>
<dbReference type="InterPro" id="IPR009057">
    <property type="entry name" value="Homeodomain-like_sf"/>
</dbReference>
<keyword evidence="3" id="KW-0804">Transcription</keyword>
<dbReference type="PANTHER" id="PTHR43280">
    <property type="entry name" value="ARAC-FAMILY TRANSCRIPTIONAL REGULATOR"/>
    <property type="match status" value="1"/>
</dbReference>
<evidence type="ECO:0000256" key="2">
    <source>
        <dbReference type="ARBA" id="ARBA00023125"/>
    </source>
</evidence>
<feature type="domain" description="HTH araC/xylS-type" evidence="4">
    <location>
        <begin position="207"/>
        <end position="305"/>
    </location>
</feature>
<evidence type="ECO:0000313" key="5">
    <source>
        <dbReference type="EMBL" id="ACE05466.1"/>
    </source>
</evidence>
<dbReference type="KEGG" id="aas:Aasi_0009"/>
<dbReference type="eggNOG" id="COG4977">
    <property type="taxonomic scope" value="Bacteria"/>
</dbReference>
<name>B3EU47_AMOA5</name>